<protein>
    <recommendedName>
        <fullName evidence="3">Secreted protein</fullName>
    </recommendedName>
</protein>
<name>A0ABD5E9V9_9ACTN</name>
<organism evidence="1 2">
    <name type="scientific">Streptomyces evansiae</name>
    <dbReference type="NCBI Taxonomy" id="3075535"/>
    <lineage>
        <taxon>Bacteria</taxon>
        <taxon>Bacillati</taxon>
        <taxon>Actinomycetota</taxon>
        <taxon>Actinomycetes</taxon>
        <taxon>Kitasatosporales</taxon>
        <taxon>Streptomycetaceae</taxon>
        <taxon>Streptomyces</taxon>
    </lineage>
</organism>
<accession>A0ABD5E9V9</accession>
<sequence length="252" mass="27541">MTDDVRDILLGLLASAISAALAWSARAFVGRRHLGRTREFFGLPAHSEALLVVNKDAGGADFAVARFDAYALLELAALIKECGARAQVLAHDEARRGFGELAEFCVGGPYSNRRTAAHLAALLPGIRVETDPSPERNAFVIGGERYALDHGQSEYVLLARLTTGREELTRPVFLLCGQRSVNNQAAARYLVTHRERLRRRYRRDSFVLLLRVVNSAAYGPDVVELVGDVTRLAMTRAEPTPETGRAADTAEA</sequence>
<evidence type="ECO:0008006" key="3">
    <source>
        <dbReference type="Google" id="ProtNLM"/>
    </source>
</evidence>
<evidence type="ECO:0000313" key="2">
    <source>
        <dbReference type="Proteomes" id="UP001183607"/>
    </source>
</evidence>
<dbReference type="RefSeq" id="WP_093853299.1">
    <property type="nucleotide sequence ID" value="NZ_JAVRER010000034.1"/>
</dbReference>
<dbReference type="EMBL" id="JAVRER010000034">
    <property type="protein sequence ID" value="MDT0417863.1"/>
    <property type="molecule type" value="Genomic_DNA"/>
</dbReference>
<gene>
    <name evidence="1" type="ORF">RM574_20485</name>
</gene>
<dbReference type="AlphaFoldDB" id="A0ABD5E9V9"/>
<comment type="caution">
    <text evidence="1">The sequence shown here is derived from an EMBL/GenBank/DDBJ whole genome shotgun (WGS) entry which is preliminary data.</text>
</comment>
<dbReference type="Proteomes" id="UP001183607">
    <property type="component" value="Unassembled WGS sequence"/>
</dbReference>
<proteinExistence type="predicted"/>
<reference evidence="2" key="1">
    <citation type="submission" date="2023-07" db="EMBL/GenBank/DDBJ databases">
        <title>30 novel species of actinomycetes from the DSMZ collection.</title>
        <authorList>
            <person name="Nouioui I."/>
        </authorList>
    </citation>
    <scope>NUCLEOTIDE SEQUENCE [LARGE SCALE GENOMIC DNA]</scope>
    <source>
        <strain evidence="2">DSM 41982</strain>
    </source>
</reference>
<evidence type="ECO:0000313" key="1">
    <source>
        <dbReference type="EMBL" id="MDT0417863.1"/>
    </source>
</evidence>